<proteinExistence type="predicted"/>
<protein>
    <submittedName>
        <fullName evidence="2">Uncharacterized protein</fullName>
    </submittedName>
</protein>
<sequence>MPSQEPFLAKPPESAWCFLKFLHRVKELDERFLKYERLLRCGSFLKRTEKREQDGRDDDTAEAPQASIASFHVRPSNILSVKLLFMGTILFLLLPCTEAVCSPSKGFRMAAGVTSTATAMALIPLHTPEGVPKLAWIGTFVAWVLCFFTYICLQLLHIPHRARDKRNIYIFAVAMASLHFTMAASQGSDSTVGGFILFGPIASTASAYLMSLFVSINWRDGSPGIYEMG</sequence>
<reference evidence="2" key="1">
    <citation type="journal article" date="2020" name="BMC Genomics">
        <title>Correction to: Identification and distribution of gene clusters required for synthesis of sphingolipid metabolism inhibitors in diverse species of the filamentous fungus Fusarium.</title>
        <authorList>
            <person name="Kim H.S."/>
            <person name="Lohmar J.M."/>
            <person name="Busman M."/>
            <person name="Brown D.W."/>
            <person name="Naumann T.A."/>
            <person name="Divon H.H."/>
            <person name="Lysoe E."/>
            <person name="Uhlig S."/>
            <person name="Proctor R.H."/>
        </authorList>
    </citation>
    <scope>NUCLEOTIDE SEQUENCE</scope>
    <source>
        <strain evidence="2">NRRL 22465</strain>
    </source>
</reference>
<feature type="transmembrane region" description="Helical" evidence="1">
    <location>
        <begin position="135"/>
        <end position="156"/>
    </location>
</feature>
<dbReference type="Proteomes" id="UP000635477">
    <property type="component" value="Unassembled WGS sequence"/>
</dbReference>
<evidence type="ECO:0000313" key="3">
    <source>
        <dbReference type="Proteomes" id="UP000635477"/>
    </source>
</evidence>
<dbReference type="EMBL" id="JABEYC010000285">
    <property type="protein sequence ID" value="KAF4979653.1"/>
    <property type="molecule type" value="Genomic_DNA"/>
</dbReference>
<keyword evidence="1" id="KW-1133">Transmembrane helix</keyword>
<keyword evidence="3" id="KW-1185">Reference proteome</keyword>
<keyword evidence="1" id="KW-0812">Transmembrane</keyword>
<organism evidence="2 3">
    <name type="scientific">Fusarium zealandicum</name>
    <dbReference type="NCBI Taxonomy" id="1053134"/>
    <lineage>
        <taxon>Eukaryota</taxon>
        <taxon>Fungi</taxon>
        <taxon>Dikarya</taxon>
        <taxon>Ascomycota</taxon>
        <taxon>Pezizomycotina</taxon>
        <taxon>Sordariomycetes</taxon>
        <taxon>Hypocreomycetidae</taxon>
        <taxon>Hypocreales</taxon>
        <taxon>Nectriaceae</taxon>
        <taxon>Fusarium</taxon>
        <taxon>Fusarium staphyleae species complex</taxon>
    </lineage>
</organism>
<evidence type="ECO:0000313" key="2">
    <source>
        <dbReference type="EMBL" id="KAF4979653.1"/>
    </source>
</evidence>
<comment type="caution">
    <text evidence="2">The sequence shown here is derived from an EMBL/GenBank/DDBJ whole genome shotgun (WGS) entry which is preliminary data.</text>
</comment>
<keyword evidence="1" id="KW-0472">Membrane</keyword>
<accession>A0A8H4UME8</accession>
<evidence type="ECO:0000256" key="1">
    <source>
        <dbReference type="SAM" id="Phobius"/>
    </source>
</evidence>
<feature type="transmembrane region" description="Helical" evidence="1">
    <location>
        <begin position="192"/>
        <end position="214"/>
    </location>
</feature>
<gene>
    <name evidence="2" type="ORF">FZEAL_4210</name>
</gene>
<name>A0A8H4UME8_9HYPO</name>
<dbReference type="AlphaFoldDB" id="A0A8H4UME8"/>
<dbReference type="OrthoDB" id="116380at2759"/>
<feature type="transmembrane region" description="Helical" evidence="1">
    <location>
        <begin position="168"/>
        <end position="186"/>
    </location>
</feature>
<feature type="transmembrane region" description="Helical" evidence="1">
    <location>
        <begin position="77"/>
        <end position="94"/>
    </location>
</feature>
<reference evidence="2" key="2">
    <citation type="submission" date="2020-05" db="EMBL/GenBank/DDBJ databases">
        <authorList>
            <person name="Kim H.-S."/>
            <person name="Proctor R.H."/>
            <person name="Brown D.W."/>
        </authorList>
    </citation>
    <scope>NUCLEOTIDE SEQUENCE</scope>
    <source>
        <strain evidence="2">NRRL 22465</strain>
    </source>
</reference>